<keyword evidence="7 19" id="KW-0812">Transmembrane</keyword>
<dbReference type="InterPro" id="IPR005798">
    <property type="entry name" value="Cyt_b/b6_C"/>
</dbReference>
<evidence type="ECO:0000256" key="15">
    <source>
        <dbReference type="ARBA" id="ARBA00023136"/>
    </source>
</evidence>
<dbReference type="GO" id="GO:0005743">
    <property type="term" value="C:mitochondrial inner membrane"/>
    <property type="evidence" value="ECO:0007669"/>
    <property type="project" value="UniProtKB-SubCell"/>
</dbReference>
<gene>
    <name evidence="22" type="primary">CYTB</name>
</gene>
<evidence type="ECO:0000256" key="6">
    <source>
        <dbReference type="ARBA" id="ARBA00022660"/>
    </source>
</evidence>
<feature type="transmembrane region" description="Helical" evidence="19">
    <location>
        <begin position="114"/>
        <end position="134"/>
    </location>
</feature>
<evidence type="ECO:0000259" key="21">
    <source>
        <dbReference type="PROSITE" id="PS51003"/>
    </source>
</evidence>
<feature type="domain" description="Cytochrome b/b6 C-terminal region profile" evidence="21">
    <location>
        <begin position="211"/>
        <end position="380"/>
    </location>
</feature>
<keyword evidence="14 19" id="KW-0496">Mitochondrion</keyword>
<accession>I3NRV6</accession>
<keyword evidence="4 19" id="KW-0813">Transport</keyword>
<evidence type="ECO:0000256" key="3">
    <source>
        <dbReference type="ARBA" id="ARBA00013531"/>
    </source>
</evidence>
<feature type="binding site" description="axial binding residue" evidence="18">
    <location>
        <position position="84"/>
    </location>
    <ligand>
        <name>heme b</name>
        <dbReference type="ChEBI" id="CHEBI:60344"/>
        <label>b562</label>
    </ligand>
    <ligandPart>
        <name>Fe</name>
        <dbReference type="ChEBI" id="CHEBI:18248"/>
    </ligandPart>
</feature>
<keyword evidence="11 19" id="KW-1133">Transmembrane helix</keyword>
<dbReference type="RefSeq" id="YP_006460054.1">
    <property type="nucleotide sequence ID" value="NC_018033.1"/>
</dbReference>
<comment type="similarity">
    <text evidence="16 19">Belongs to the cytochrome b family.</text>
</comment>
<dbReference type="CDD" id="cd00290">
    <property type="entry name" value="cytochrome_b_C"/>
    <property type="match status" value="1"/>
</dbReference>
<proteinExistence type="inferred from homology"/>
<dbReference type="GO" id="GO:0008121">
    <property type="term" value="F:quinol-cytochrome-c reductase activity"/>
    <property type="evidence" value="ECO:0007669"/>
    <property type="project" value="InterPro"/>
</dbReference>
<evidence type="ECO:0000256" key="10">
    <source>
        <dbReference type="ARBA" id="ARBA00022982"/>
    </source>
</evidence>
<protein>
    <recommendedName>
        <fullName evidence="3 19">Cytochrome b</fullName>
    </recommendedName>
</protein>
<feature type="transmembrane region" description="Helical" evidence="19">
    <location>
        <begin position="230"/>
        <end position="251"/>
    </location>
</feature>
<keyword evidence="10 19" id="KW-0249">Electron transport</keyword>
<dbReference type="InterPro" id="IPR005797">
    <property type="entry name" value="Cyt_b/b6_N"/>
</dbReference>
<geneLocation type="mitochondrion" evidence="22"/>
<keyword evidence="15 19" id="KW-0472">Membrane</keyword>
<evidence type="ECO:0000256" key="16">
    <source>
        <dbReference type="ARBA" id="ARBA00061233"/>
    </source>
</evidence>
<dbReference type="GeneID" id="13080072"/>
<feature type="transmembrane region" description="Helical" evidence="19">
    <location>
        <begin position="347"/>
        <end position="370"/>
    </location>
</feature>
<feature type="binding site" description="axial binding residue" evidence="18">
    <location>
        <position position="197"/>
    </location>
    <ligand>
        <name>heme b</name>
        <dbReference type="ChEBI" id="CHEBI:60344"/>
        <label>b566</label>
    </ligand>
    <ligandPart>
        <name>Fe</name>
        <dbReference type="ChEBI" id="CHEBI:18248"/>
    </ligandPart>
</feature>
<dbReference type="InterPro" id="IPR048259">
    <property type="entry name" value="Cytochrome_b_N_euk/bac"/>
</dbReference>
<evidence type="ECO:0000256" key="12">
    <source>
        <dbReference type="ARBA" id="ARBA00023004"/>
    </source>
</evidence>
<dbReference type="PANTHER" id="PTHR19271">
    <property type="entry name" value="CYTOCHROME B"/>
    <property type="match status" value="1"/>
</dbReference>
<dbReference type="PANTHER" id="PTHR19271:SF16">
    <property type="entry name" value="CYTOCHROME B"/>
    <property type="match status" value="1"/>
</dbReference>
<dbReference type="InterPro" id="IPR036150">
    <property type="entry name" value="Cyt_b/b6_C_sf"/>
</dbReference>
<dbReference type="SUPFAM" id="SSF81342">
    <property type="entry name" value="Transmembrane di-heme cytochromes"/>
    <property type="match status" value="1"/>
</dbReference>
<feature type="transmembrane region" description="Helical" evidence="19">
    <location>
        <begin position="289"/>
        <end position="309"/>
    </location>
</feature>
<feature type="transmembrane region" description="Helical" evidence="19">
    <location>
        <begin position="31"/>
        <end position="53"/>
    </location>
</feature>
<dbReference type="InterPro" id="IPR016174">
    <property type="entry name" value="Di-haem_cyt_TM"/>
</dbReference>
<keyword evidence="6 19" id="KW-0679">Respiratory chain</keyword>
<dbReference type="GO" id="GO:0046872">
    <property type="term" value="F:metal ion binding"/>
    <property type="evidence" value="ECO:0007669"/>
    <property type="project" value="UniProtKB-UniRule"/>
</dbReference>
<keyword evidence="9" id="KW-0999">Mitochondrion inner membrane</keyword>
<feature type="transmembrane region" description="Helical" evidence="19">
    <location>
        <begin position="321"/>
        <end position="341"/>
    </location>
</feature>
<evidence type="ECO:0000256" key="1">
    <source>
        <dbReference type="ARBA" id="ARBA00002566"/>
    </source>
</evidence>
<dbReference type="SUPFAM" id="SSF81648">
    <property type="entry name" value="a domain/subunit of cytochrome bc1 complex (Ubiquinol-cytochrome c reductase)"/>
    <property type="match status" value="1"/>
</dbReference>
<evidence type="ECO:0000256" key="13">
    <source>
        <dbReference type="ARBA" id="ARBA00023075"/>
    </source>
</evidence>
<comment type="function">
    <text evidence="1 19">Component of the ubiquinol-cytochrome c reductase complex (complex III or cytochrome b-c1 complex) that is part of the mitochondrial respiratory chain. The b-c1 complex mediates electron transfer from ubiquinol to cytochrome c. Contributes to the generation of a proton gradient across the mitochondrial membrane that is then used for ATP synthesis.</text>
</comment>
<evidence type="ECO:0000256" key="9">
    <source>
        <dbReference type="ARBA" id="ARBA00022792"/>
    </source>
</evidence>
<dbReference type="CTD" id="4519"/>
<dbReference type="Gene3D" id="1.20.810.10">
    <property type="entry name" value="Cytochrome Bc1 Complex, Chain C"/>
    <property type="match status" value="1"/>
</dbReference>
<dbReference type="InterPro" id="IPR030689">
    <property type="entry name" value="Cytochrome_b"/>
</dbReference>
<feature type="transmembrane region" description="Helical" evidence="19">
    <location>
        <begin position="88"/>
        <end position="108"/>
    </location>
</feature>
<feature type="binding site" description="axial binding residue" evidence="18">
    <location>
        <position position="98"/>
    </location>
    <ligand>
        <name>heme b</name>
        <dbReference type="ChEBI" id="CHEBI:60344"/>
        <label>b566</label>
    </ligand>
    <ligandPart>
        <name>Fe</name>
        <dbReference type="ChEBI" id="CHEBI:18248"/>
    </ligandPart>
</feature>
<comment type="cofactor">
    <cofactor evidence="19">
        <name>heme b</name>
        <dbReference type="ChEBI" id="CHEBI:60344"/>
    </cofactor>
    <text evidence="19">Binds 2 heme groups non-covalently.</text>
</comment>
<dbReference type="AlphaFoldDB" id="I3NRV6"/>
<dbReference type="GO" id="GO:0045275">
    <property type="term" value="C:respiratory chain complex III"/>
    <property type="evidence" value="ECO:0007669"/>
    <property type="project" value="InterPro"/>
</dbReference>
<keyword evidence="5 18" id="KW-0349">Heme</keyword>
<dbReference type="GO" id="GO:0016491">
    <property type="term" value="F:oxidoreductase activity"/>
    <property type="evidence" value="ECO:0007669"/>
    <property type="project" value="UniProtKB-UniRule"/>
</dbReference>
<evidence type="ECO:0000256" key="14">
    <source>
        <dbReference type="ARBA" id="ARBA00023128"/>
    </source>
</evidence>
<feature type="binding site" evidence="17">
    <location>
        <position position="202"/>
    </location>
    <ligand>
        <name>a ubiquinone</name>
        <dbReference type="ChEBI" id="CHEBI:16389"/>
    </ligand>
</feature>
<reference evidence="22" key="1">
    <citation type="journal article" date="2013" name="Mitochondrial DNA">
        <title>Complete mitochondrial genome of blood pheasant (Ithaginis cruentus).</title>
        <authorList>
            <person name="Zeng T."/>
            <person name="Tu F."/>
            <person name="Ma L."/>
            <person name="Yan C."/>
            <person name="Yang N."/>
            <person name="Zhang X."/>
            <person name="Yue B."/>
            <person name="Ran J."/>
        </authorList>
    </citation>
    <scope>NUCLEOTIDE SEQUENCE</scope>
</reference>
<dbReference type="GO" id="GO:0006122">
    <property type="term" value="P:mitochondrial electron transport, ubiquinol to cytochrome c"/>
    <property type="evidence" value="ECO:0007669"/>
    <property type="project" value="TreeGrafter"/>
</dbReference>
<feature type="transmembrane region" description="Helical" evidence="19">
    <location>
        <begin position="141"/>
        <end position="159"/>
    </location>
</feature>
<evidence type="ECO:0000256" key="4">
    <source>
        <dbReference type="ARBA" id="ARBA00022448"/>
    </source>
</evidence>
<organism evidence="22">
    <name type="scientific">Ithaginis cruentus</name>
    <dbReference type="NCBI Taxonomy" id="83285"/>
    <lineage>
        <taxon>Eukaryota</taxon>
        <taxon>Metazoa</taxon>
        <taxon>Chordata</taxon>
        <taxon>Craniata</taxon>
        <taxon>Vertebrata</taxon>
        <taxon>Euteleostomi</taxon>
        <taxon>Archelosauria</taxon>
        <taxon>Archosauria</taxon>
        <taxon>Dinosauria</taxon>
        <taxon>Saurischia</taxon>
        <taxon>Theropoda</taxon>
        <taxon>Coelurosauria</taxon>
        <taxon>Aves</taxon>
        <taxon>Neognathae</taxon>
        <taxon>Galloanserae</taxon>
        <taxon>Galliformes</taxon>
        <taxon>Phasianidae</taxon>
        <taxon>Phasianinae</taxon>
        <taxon>Ithaginis</taxon>
    </lineage>
</organism>
<dbReference type="PROSITE" id="PS51002">
    <property type="entry name" value="CYTB_NTER"/>
    <property type="match status" value="1"/>
</dbReference>
<keyword evidence="8 18" id="KW-0479">Metal-binding</keyword>
<evidence type="ECO:0000256" key="11">
    <source>
        <dbReference type="ARBA" id="ARBA00022989"/>
    </source>
</evidence>
<dbReference type="InterPro" id="IPR027387">
    <property type="entry name" value="Cytb/b6-like_sf"/>
</dbReference>
<evidence type="ECO:0000256" key="8">
    <source>
        <dbReference type="ARBA" id="ARBA00022723"/>
    </source>
</evidence>
<comment type="subcellular location">
    <subcellularLocation>
        <location evidence="2">Mitochondrion inner membrane</location>
        <topology evidence="2">Multi-pass membrane protein</topology>
    </subcellularLocation>
</comment>
<feature type="domain" description="Cytochrome b/b6 N-terminal region profile" evidence="20">
    <location>
        <begin position="1"/>
        <end position="210"/>
    </location>
</feature>
<dbReference type="PIRSF" id="PIRSF038885">
    <property type="entry name" value="COB"/>
    <property type="match status" value="1"/>
</dbReference>
<dbReference type="CDD" id="cd00284">
    <property type="entry name" value="Cytochrome_b_N"/>
    <property type="match status" value="1"/>
</dbReference>
<dbReference type="PROSITE" id="PS51003">
    <property type="entry name" value="CYTB_CTER"/>
    <property type="match status" value="1"/>
</dbReference>
<evidence type="ECO:0000256" key="7">
    <source>
        <dbReference type="ARBA" id="ARBA00022692"/>
    </source>
</evidence>
<feature type="transmembrane region" description="Helical" evidence="19">
    <location>
        <begin position="179"/>
        <end position="201"/>
    </location>
</feature>
<dbReference type="InterPro" id="IPR048260">
    <property type="entry name" value="Cytochrome_b_C_euk/bac"/>
</dbReference>
<comment type="cofactor">
    <cofactor evidence="18">
        <name>heme</name>
        <dbReference type="ChEBI" id="CHEBI:30413"/>
    </cofactor>
    <text evidence="18">Binds 2 heme groups non-covalently.</text>
</comment>
<dbReference type="FunFam" id="1.20.810.10:FF:000002">
    <property type="entry name" value="Cytochrome b"/>
    <property type="match status" value="1"/>
</dbReference>
<dbReference type="EMBL" id="JF921875">
    <property type="protein sequence ID" value="AEH05150.1"/>
    <property type="molecule type" value="Genomic_DNA"/>
</dbReference>
<evidence type="ECO:0000259" key="20">
    <source>
        <dbReference type="PROSITE" id="PS51002"/>
    </source>
</evidence>
<keyword evidence="12 18" id="KW-0408">Iron</keyword>
<evidence type="ECO:0000256" key="17">
    <source>
        <dbReference type="PIRSR" id="PIRSR038885-1"/>
    </source>
</evidence>
<evidence type="ECO:0000256" key="5">
    <source>
        <dbReference type="ARBA" id="ARBA00022617"/>
    </source>
</evidence>
<dbReference type="Pfam" id="PF00033">
    <property type="entry name" value="Cytochrome_B"/>
    <property type="match status" value="1"/>
</dbReference>
<feature type="binding site" description="axial binding residue" evidence="18">
    <location>
        <position position="183"/>
    </location>
    <ligand>
        <name>heme b</name>
        <dbReference type="ChEBI" id="CHEBI:60344"/>
        <label>b562</label>
    </ligand>
    <ligandPart>
        <name>Fe</name>
        <dbReference type="ChEBI" id="CHEBI:18248"/>
    </ligandPart>
</feature>
<dbReference type="Pfam" id="PF00032">
    <property type="entry name" value="Cytochrom_B_C"/>
    <property type="match status" value="1"/>
</dbReference>
<name>I3NRV6_9GALL</name>
<keyword evidence="13" id="KW-0830">Ubiquinone</keyword>
<evidence type="ECO:0000256" key="18">
    <source>
        <dbReference type="PIRSR" id="PIRSR038885-2"/>
    </source>
</evidence>
<evidence type="ECO:0000256" key="2">
    <source>
        <dbReference type="ARBA" id="ARBA00004448"/>
    </source>
</evidence>
<sequence length="380" mass="42452">MAPNIRKTHPLLKMINNSLIDLPAPSNISAWWNFGSLLAVCLITQIITGLLLAMHYTADASLAFSSVAHTCRNVQYGWLIRNLHMNGASFFFICIFLHIGRGLYYGSYLYKETWNTGVILLLTLAATAFMGYVLPWGQMSFWGATVITNLLSAIPYIGQTLVEWAWGGFSVDNPTLTRFFALHFLLPFAIAGITIIHLTLLHESGSNNPLGISSNSDKIPFHPYYSLKDILGLALMLIPFLTLALFSPNLLGDPENFTPANPLVTPPHIKPEWYFLFAYAILRSIPNKLGGVLALAASMLILLIIPFLHKSKQRTMTFRPLSQALFWLLVANFLILTWVGSQPVEHPFIIIGQMASLSYFTILLILFPMIGTLENKMLNH</sequence>
<evidence type="ECO:0000313" key="22">
    <source>
        <dbReference type="EMBL" id="AEH05150.1"/>
    </source>
</evidence>
<evidence type="ECO:0000256" key="19">
    <source>
        <dbReference type="RuleBase" id="RU362117"/>
    </source>
</evidence>